<dbReference type="Proteomes" id="UP000182835">
    <property type="component" value="Unassembled WGS sequence"/>
</dbReference>
<dbReference type="EMBL" id="JXKG01000010">
    <property type="protein sequence ID" value="OJG15140.1"/>
    <property type="molecule type" value="Genomic_DNA"/>
</dbReference>
<reference evidence="1 3" key="1">
    <citation type="submission" date="2014-12" db="EMBL/GenBank/DDBJ databases">
        <title>Draft genome sequences of 29 type strains of Enterococci.</title>
        <authorList>
            <person name="Zhong Z."/>
            <person name="Sun Z."/>
            <person name="Liu W."/>
            <person name="Zhang W."/>
            <person name="Zhang H."/>
        </authorList>
    </citation>
    <scope>NUCLEOTIDE SEQUENCE [LARGE SCALE GENOMIC DNA]</scope>
    <source>
        <strain evidence="1 3">DSM 21207</strain>
    </source>
</reference>
<dbReference type="RefSeq" id="WP_071864903.1">
    <property type="nucleotide sequence ID" value="NZ_JBHLVQ010000025.1"/>
</dbReference>
<dbReference type="AlphaFoldDB" id="A0A1L8R5W4"/>
<reference evidence="2 4" key="2">
    <citation type="submission" date="2015-08" db="EMBL/GenBank/DDBJ databases">
        <title>Enterococcus genome sequence.</title>
        <authorList>
            <person name="Acedo J.Z."/>
            <person name="Vederas J.C."/>
        </authorList>
    </citation>
    <scope>NUCLEOTIDE SEQUENCE [LARGE SCALE GENOMIC DNA]</scope>
    <source>
        <strain evidence="2 4">49</strain>
    </source>
</reference>
<dbReference type="EMBL" id="LHUG01000004">
    <property type="protein sequence ID" value="PAB01215.1"/>
    <property type="molecule type" value="Genomic_DNA"/>
</dbReference>
<evidence type="ECO:0000313" key="4">
    <source>
        <dbReference type="Proteomes" id="UP000216797"/>
    </source>
</evidence>
<dbReference type="Proteomes" id="UP000216797">
    <property type="component" value="Unassembled WGS sequence"/>
</dbReference>
<evidence type="ECO:0000313" key="3">
    <source>
        <dbReference type="Proteomes" id="UP000182835"/>
    </source>
</evidence>
<name>A0A1L8R5W4_9ENTE</name>
<evidence type="ECO:0000313" key="1">
    <source>
        <dbReference type="EMBL" id="OJG15140.1"/>
    </source>
</evidence>
<accession>A0A1L8R5W4</accession>
<protein>
    <submittedName>
        <fullName evidence="1">Uncharacterized protein</fullName>
    </submittedName>
</protein>
<organism evidence="1 3">
    <name type="scientific">Enterococcus canintestini</name>
    <dbReference type="NCBI Taxonomy" id="317010"/>
    <lineage>
        <taxon>Bacteria</taxon>
        <taxon>Bacillati</taxon>
        <taxon>Bacillota</taxon>
        <taxon>Bacilli</taxon>
        <taxon>Lactobacillales</taxon>
        <taxon>Enterococcaceae</taxon>
        <taxon>Enterococcus</taxon>
    </lineage>
</organism>
<evidence type="ECO:0000313" key="2">
    <source>
        <dbReference type="EMBL" id="PAB01215.1"/>
    </source>
</evidence>
<sequence>MEVEIGKTYICQPVGFTREVTGFVEHTYTNTVLISVAECEHCDRPQVIEAQNRLLVRYENIREVAVVA</sequence>
<keyword evidence="4" id="KW-1185">Reference proteome</keyword>
<comment type="caution">
    <text evidence="1">The sequence shown here is derived from an EMBL/GenBank/DDBJ whole genome shotgun (WGS) entry which is preliminary data.</text>
</comment>
<gene>
    <name evidence="2" type="ORF">AKL21_04205</name>
    <name evidence="1" type="ORF">RU96_GL000358</name>
</gene>
<proteinExistence type="predicted"/>
<dbReference type="OrthoDB" id="2190077at2"/>